<keyword evidence="2" id="KW-0195">Cyclin</keyword>
<accession>A0A835YDQ5</accession>
<evidence type="ECO:0000259" key="5">
    <source>
        <dbReference type="SMART" id="SM01332"/>
    </source>
</evidence>
<proteinExistence type="predicted"/>
<dbReference type="InterPro" id="IPR004367">
    <property type="entry name" value="Cyclin_C-dom"/>
</dbReference>
<feature type="domain" description="Cyclin C-terminal" evidence="5">
    <location>
        <begin position="237"/>
        <end position="400"/>
    </location>
</feature>
<feature type="compositionally biased region" description="Low complexity" evidence="4">
    <location>
        <begin position="275"/>
        <end position="292"/>
    </location>
</feature>
<comment type="caution">
    <text evidence="6">The sequence shown here is derived from an EMBL/GenBank/DDBJ whole genome shotgun (WGS) entry which is preliminary data.</text>
</comment>
<gene>
    <name evidence="6" type="ORF">HYH03_001585</name>
</gene>
<organism evidence="6 7">
    <name type="scientific">Edaphochlamys debaryana</name>
    <dbReference type="NCBI Taxonomy" id="47281"/>
    <lineage>
        <taxon>Eukaryota</taxon>
        <taxon>Viridiplantae</taxon>
        <taxon>Chlorophyta</taxon>
        <taxon>core chlorophytes</taxon>
        <taxon>Chlorophyceae</taxon>
        <taxon>CS clade</taxon>
        <taxon>Chlamydomonadales</taxon>
        <taxon>Chlamydomonadales incertae sedis</taxon>
        <taxon>Edaphochlamys</taxon>
    </lineage>
</organism>
<dbReference type="InterPro" id="IPR006671">
    <property type="entry name" value="Cyclin_N"/>
</dbReference>
<dbReference type="AlphaFoldDB" id="A0A835YDQ5"/>
<feature type="compositionally biased region" description="Low complexity" evidence="4">
    <location>
        <begin position="152"/>
        <end position="164"/>
    </location>
</feature>
<feature type="compositionally biased region" description="Low complexity" evidence="4">
    <location>
        <begin position="175"/>
        <end position="193"/>
    </location>
</feature>
<dbReference type="Pfam" id="PF00134">
    <property type="entry name" value="Cyclin_N"/>
    <property type="match status" value="1"/>
</dbReference>
<evidence type="ECO:0000313" key="7">
    <source>
        <dbReference type="Proteomes" id="UP000612055"/>
    </source>
</evidence>
<dbReference type="Proteomes" id="UP000612055">
    <property type="component" value="Unassembled WGS sequence"/>
</dbReference>
<dbReference type="SMART" id="SM01332">
    <property type="entry name" value="Cyclin_C"/>
    <property type="match status" value="1"/>
</dbReference>
<reference evidence="6" key="1">
    <citation type="journal article" date="2020" name="bioRxiv">
        <title>Comparative genomics of Chlamydomonas.</title>
        <authorList>
            <person name="Craig R.J."/>
            <person name="Hasan A.R."/>
            <person name="Ness R.W."/>
            <person name="Keightley P.D."/>
        </authorList>
    </citation>
    <scope>NUCLEOTIDE SEQUENCE</scope>
    <source>
        <strain evidence="6">CCAP 11/70</strain>
    </source>
</reference>
<feature type="region of interest" description="Disordered" evidence="4">
    <location>
        <begin position="400"/>
        <end position="435"/>
    </location>
</feature>
<sequence length="470" mass="47286">METATCAQVDPSLYLARGDAGAAETRAVLVEWMLEVCHVWTDVDGATTFHAVRILDAALAALPSPPKNLLQLLGVCCLRVAMGRKSSPAAPQQAQAQEQAQPSEPQSHGPAEAGPDPLAPARFVDICAGIYLEADVERMTALIWNTLNGGTPSTAGPADSSSAPGPAPVPGPEAGPGAPAAAADGVTPPPANSAASFAATAAASGCCGCSDGGGEGGSAAATAAESRARAARLLSAPTARHFLRALWAAEAEALAEARTTAAHRAESKPHAQDTAASGHAASAAAAHGPGPAKARPPSAVPEMQLASFLLQLALLRPTLSAAPPAQLAAAAVAAARGVLGREPWPERLQRVIPLAPCDPLLVRLAGELLEAQESLEAHHFRALFASSVEAEAAAALLGLEQGPDPSAGAGESVGEGGSGEEGAVETGEGAGEAQQRVRRMEALEAWEHVMACVSCMGPLKRGERGAVRGG</sequence>
<evidence type="ECO:0000313" key="6">
    <source>
        <dbReference type="EMBL" id="KAG2500823.1"/>
    </source>
</evidence>
<feature type="region of interest" description="Disordered" evidence="4">
    <location>
        <begin position="88"/>
        <end position="116"/>
    </location>
</feature>
<dbReference type="Pfam" id="PF02984">
    <property type="entry name" value="Cyclin_C"/>
    <property type="match status" value="1"/>
</dbReference>
<keyword evidence="1" id="KW-0132">Cell division</keyword>
<feature type="region of interest" description="Disordered" evidence="4">
    <location>
        <begin position="152"/>
        <end position="193"/>
    </location>
</feature>
<dbReference type="PANTHER" id="PTHR10177">
    <property type="entry name" value="CYCLINS"/>
    <property type="match status" value="1"/>
</dbReference>
<evidence type="ECO:0000256" key="2">
    <source>
        <dbReference type="ARBA" id="ARBA00023127"/>
    </source>
</evidence>
<dbReference type="InterPro" id="IPR036915">
    <property type="entry name" value="Cyclin-like_sf"/>
</dbReference>
<dbReference type="EMBL" id="JAEHOE010000003">
    <property type="protein sequence ID" value="KAG2500823.1"/>
    <property type="molecule type" value="Genomic_DNA"/>
</dbReference>
<dbReference type="InterPro" id="IPR039361">
    <property type="entry name" value="Cyclin"/>
</dbReference>
<dbReference type="GO" id="GO:0051301">
    <property type="term" value="P:cell division"/>
    <property type="evidence" value="ECO:0007669"/>
    <property type="project" value="UniProtKB-KW"/>
</dbReference>
<dbReference type="SUPFAM" id="SSF47954">
    <property type="entry name" value="Cyclin-like"/>
    <property type="match status" value="2"/>
</dbReference>
<name>A0A835YDQ5_9CHLO</name>
<evidence type="ECO:0000256" key="3">
    <source>
        <dbReference type="ARBA" id="ARBA00023306"/>
    </source>
</evidence>
<feature type="compositionally biased region" description="Low complexity" evidence="4">
    <location>
        <begin position="424"/>
        <end position="433"/>
    </location>
</feature>
<keyword evidence="7" id="KW-1185">Reference proteome</keyword>
<evidence type="ECO:0000256" key="4">
    <source>
        <dbReference type="SAM" id="MobiDB-lite"/>
    </source>
</evidence>
<dbReference type="Gene3D" id="1.10.472.10">
    <property type="entry name" value="Cyclin-like"/>
    <property type="match status" value="2"/>
</dbReference>
<feature type="compositionally biased region" description="Gly residues" evidence="4">
    <location>
        <begin position="411"/>
        <end position="420"/>
    </location>
</feature>
<protein>
    <recommendedName>
        <fullName evidence="5">Cyclin C-terminal domain-containing protein</fullName>
    </recommendedName>
</protein>
<feature type="compositionally biased region" description="Low complexity" evidence="4">
    <location>
        <begin position="400"/>
        <end position="410"/>
    </location>
</feature>
<evidence type="ECO:0000256" key="1">
    <source>
        <dbReference type="ARBA" id="ARBA00022618"/>
    </source>
</evidence>
<feature type="compositionally biased region" description="Low complexity" evidence="4">
    <location>
        <begin position="88"/>
        <end position="107"/>
    </location>
</feature>
<feature type="region of interest" description="Disordered" evidence="4">
    <location>
        <begin position="259"/>
        <end position="298"/>
    </location>
</feature>
<keyword evidence="3" id="KW-0131">Cell cycle</keyword>